<keyword evidence="2" id="KW-1185">Reference proteome</keyword>
<protein>
    <recommendedName>
        <fullName evidence="3">Secreted protein</fullName>
    </recommendedName>
</protein>
<sequence length="82" mass="9140">MMKGIHMEMLGFWLVVSQRRPLQLSLPKSFASQRPVCALSVCVPTRDFGLCALCGVSGQSDIADTSNFIYIDAYLVDCINYF</sequence>
<reference evidence="1 2" key="1">
    <citation type="journal article" date="2022" name="Nat. Ecol. Evol.">
        <title>A masculinizing supergene underlies an exaggerated male reproductive morph in a spider.</title>
        <authorList>
            <person name="Hendrickx F."/>
            <person name="De Corte Z."/>
            <person name="Sonet G."/>
            <person name="Van Belleghem S.M."/>
            <person name="Kostlbacher S."/>
            <person name="Vangestel C."/>
        </authorList>
    </citation>
    <scope>NUCLEOTIDE SEQUENCE [LARGE SCALE GENOMIC DNA]</scope>
    <source>
        <strain evidence="1">W744_W776</strain>
    </source>
</reference>
<gene>
    <name evidence="1" type="ORF">JTE90_001864</name>
</gene>
<dbReference type="EMBL" id="JAFNEN010000045">
    <property type="protein sequence ID" value="KAG8198026.1"/>
    <property type="molecule type" value="Genomic_DNA"/>
</dbReference>
<dbReference type="Proteomes" id="UP000827092">
    <property type="component" value="Unassembled WGS sequence"/>
</dbReference>
<evidence type="ECO:0000313" key="1">
    <source>
        <dbReference type="EMBL" id="KAG8198026.1"/>
    </source>
</evidence>
<proteinExistence type="predicted"/>
<evidence type="ECO:0000313" key="2">
    <source>
        <dbReference type="Proteomes" id="UP000827092"/>
    </source>
</evidence>
<accession>A0AAV6VR98</accession>
<organism evidence="1 2">
    <name type="scientific">Oedothorax gibbosus</name>
    <dbReference type="NCBI Taxonomy" id="931172"/>
    <lineage>
        <taxon>Eukaryota</taxon>
        <taxon>Metazoa</taxon>
        <taxon>Ecdysozoa</taxon>
        <taxon>Arthropoda</taxon>
        <taxon>Chelicerata</taxon>
        <taxon>Arachnida</taxon>
        <taxon>Araneae</taxon>
        <taxon>Araneomorphae</taxon>
        <taxon>Entelegynae</taxon>
        <taxon>Araneoidea</taxon>
        <taxon>Linyphiidae</taxon>
        <taxon>Erigoninae</taxon>
        <taxon>Oedothorax</taxon>
    </lineage>
</organism>
<name>A0AAV6VR98_9ARAC</name>
<dbReference type="AlphaFoldDB" id="A0AAV6VR98"/>
<comment type="caution">
    <text evidence="1">The sequence shown here is derived from an EMBL/GenBank/DDBJ whole genome shotgun (WGS) entry which is preliminary data.</text>
</comment>
<evidence type="ECO:0008006" key="3">
    <source>
        <dbReference type="Google" id="ProtNLM"/>
    </source>
</evidence>